<evidence type="ECO:0000313" key="9">
    <source>
        <dbReference type="EMBL" id="OZC08674.1"/>
    </source>
</evidence>
<dbReference type="InterPro" id="IPR003392">
    <property type="entry name" value="PTHD_SSD"/>
</dbReference>
<feature type="transmembrane region" description="Helical" evidence="7">
    <location>
        <begin position="420"/>
        <end position="442"/>
    </location>
</feature>
<keyword evidence="4 7" id="KW-1133">Transmembrane helix</keyword>
<keyword evidence="3 7" id="KW-0812">Transmembrane</keyword>
<feature type="transmembrane region" description="Helical" evidence="7">
    <location>
        <begin position="32"/>
        <end position="52"/>
    </location>
</feature>
<dbReference type="GO" id="GO:0006897">
    <property type="term" value="P:endocytosis"/>
    <property type="evidence" value="ECO:0007669"/>
    <property type="project" value="TreeGrafter"/>
</dbReference>
<keyword evidence="10" id="KW-1185">Reference proteome</keyword>
<reference evidence="9 10" key="1">
    <citation type="submission" date="2015-12" db="EMBL/GenBank/DDBJ databases">
        <title>Draft genome of the nematode, Onchocerca flexuosa.</title>
        <authorList>
            <person name="Mitreva M."/>
        </authorList>
    </citation>
    <scope>NUCLEOTIDE SEQUENCE [LARGE SCALE GENOMIC DNA]</scope>
    <source>
        <strain evidence="9">Red Deer</strain>
    </source>
</reference>
<dbReference type="GO" id="GO:0018996">
    <property type="term" value="P:molting cycle, collagen and cuticulin-based cuticle"/>
    <property type="evidence" value="ECO:0007669"/>
    <property type="project" value="TreeGrafter"/>
</dbReference>
<evidence type="ECO:0000256" key="3">
    <source>
        <dbReference type="ARBA" id="ARBA00022692"/>
    </source>
</evidence>
<gene>
    <name evidence="9" type="ORF">X798_04355</name>
</gene>
<organism evidence="9 10">
    <name type="scientific">Onchocerca flexuosa</name>
    <dbReference type="NCBI Taxonomy" id="387005"/>
    <lineage>
        <taxon>Eukaryota</taxon>
        <taxon>Metazoa</taxon>
        <taxon>Ecdysozoa</taxon>
        <taxon>Nematoda</taxon>
        <taxon>Chromadorea</taxon>
        <taxon>Rhabditida</taxon>
        <taxon>Spirurina</taxon>
        <taxon>Spiruromorpha</taxon>
        <taxon>Filarioidea</taxon>
        <taxon>Onchocercidae</taxon>
        <taxon>Onchocerca</taxon>
    </lineage>
</organism>
<name>A0A238BUK6_9BILA</name>
<proteinExistence type="inferred from homology"/>
<evidence type="ECO:0000256" key="4">
    <source>
        <dbReference type="ARBA" id="ARBA00022989"/>
    </source>
</evidence>
<dbReference type="InterPro" id="IPR051697">
    <property type="entry name" value="Patched_domain-protein"/>
</dbReference>
<keyword evidence="6" id="KW-0325">Glycoprotein</keyword>
<evidence type="ECO:0000256" key="2">
    <source>
        <dbReference type="ARBA" id="ARBA00005585"/>
    </source>
</evidence>
<dbReference type="PANTHER" id="PTHR10796">
    <property type="entry name" value="PATCHED-RELATED"/>
    <property type="match status" value="1"/>
</dbReference>
<feature type="transmembrane region" description="Helical" evidence="7">
    <location>
        <begin position="707"/>
        <end position="735"/>
    </location>
</feature>
<feature type="transmembrane region" description="Helical" evidence="7">
    <location>
        <begin position="283"/>
        <end position="302"/>
    </location>
</feature>
<dbReference type="InterPro" id="IPR000731">
    <property type="entry name" value="SSD"/>
</dbReference>
<feature type="transmembrane region" description="Helical" evidence="7">
    <location>
        <begin position="322"/>
        <end position="343"/>
    </location>
</feature>
<evidence type="ECO:0000256" key="6">
    <source>
        <dbReference type="ARBA" id="ARBA00023180"/>
    </source>
</evidence>
<dbReference type="EMBL" id="KZ270005">
    <property type="protein sequence ID" value="OZC08674.1"/>
    <property type="molecule type" value="Genomic_DNA"/>
</dbReference>
<dbReference type="GO" id="GO:0005886">
    <property type="term" value="C:plasma membrane"/>
    <property type="evidence" value="ECO:0007669"/>
    <property type="project" value="TreeGrafter"/>
</dbReference>
<keyword evidence="5 7" id="KW-0472">Membrane</keyword>
<evidence type="ECO:0000256" key="1">
    <source>
        <dbReference type="ARBA" id="ARBA00004141"/>
    </source>
</evidence>
<dbReference type="PANTHER" id="PTHR10796:SF105">
    <property type="entry name" value="SSD DOMAIN-CONTAINING PROTEIN"/>
    <property type="match status" value="1"/>
</dbReference>
<comment type="similarity">
    <text evidence="2">Belongs to the patched family.</text>
</comment>
<dbReference type="AlphaFoldDB" id="A0A238BUK6"/>
<dbReference type="Gene3D" id="1.20.1640.10">
    <property type="entry name" value="Multidrug efflux transporter AcrB transmembrane domain"/>
    <property type="match status" value="2"/>
</dbReference>
<dbReference type="SUPFAM" id="SSF82866">
    <property type="entry name" value="Multidrug efflux transporter AcrB transmembrane domain"/>
    <property type="match status" value="2"/>
</dbReference>
<feature type="transmembrane region" description="Helical" evidence="7">
    <location>
        <begin position="828"/>
        <end position="851"/>
    </location>
</feature>
<dbReference type="PROSITE" id="PS50156">
    <property type="entry name" value="SSD"/>
    <property type="match status" value="1"/>
</dbReference>
<feature type="transmembrane region" description="Helical" evidence="7">
    <location>
        <begin position="350"/>
        <end position="368"/>
    </location>
</feature>
<evidence type="ECO:0000313" key="10">
    <source>
        <dbReference type="Proteomes" id="UP000242913"/>
    </source>
</evidence>
<feature type="transmembrane region" description="Helical" evidence="7">
    <location>
        <begin position="755"/>
        <end position="774"/>
    </location>
</feature>
<dbReference type="OrthoDB" id="6510177at2759"/>
<feature type="transmembrane region" description="Helical" evidence="7">
    <location>
        <begin position="388"/>
        <end position="408"/>
    </location>
</feature>
<accession>A0A238BUK6</accession>
<evidence type="ECO:0000256" key="7">
    <source>
        <dbReference type="SAM" id="Phobius"/>
    </source>
</evidence>
<protein>
    <recommendedName>
        <fullName evidence="8">SSD domain-containing protein</fullName>
    </recommendedName>
</protein>
<sequence>MPLSNPFGIFQDYLSLLFYKYGLIVSYNPRPFILIPIAITFLLSFGVFTMNIEDDLRFLYSPINSPARFEYSIHRAFTGDSINSTYVAIAVEPNNNLRNLLRKDIATEILSLNEFVLNNLTVNLNGRVYNFGKDICVRTTLCPLSNTIVQFFFDAFWNEKLWDDPRVRLDYPFLHFFENKFFLPLHLYGVKLGGAKGIESIEMIHLHYPIPSTDHACYTYRILQESFCVQKFKKNCSNETAEVVGDALESALKEYLAINEQSLIKTAMFSFSMLKNEMNKNTLYTFPFISLTILLLVTFTIFSCMTGDWVTSKPLEALMGVLSSSFAIISASGFLFLIGIPFISQVTVMPFLALAIGVDDTYVMLGAWQDTRRSLPPSKRMALSLQEAGSAITVTSITSMLSFGIGSFSTTPAISIFCRFIAMAIIFDWFYQVTFFAGVMALGGKREAVGYHCIFVWKKMPKEIIEESKQTTALSITHILFADHIAPFLCHKITRITLIGIYGLYIFGAFYGCSLLRPNLMPSRLLVDDSPLTHYLKLAETKIWSQGMVGRVYVNNAPDFTTDPNQINVMLQLAEDLENTAYSLGKNSTQFWLREYLHYRQFFESNDENFYDILESFLNTSFNSHWNAYLSWTQNPLKPGKRYVNRFFFTTAFKIKDWKVRTALLLQWRNITSHYAKYEALVFDENNFYSDQMLELQSTTLSSLGTAILAMIIVCVLFIADFTIVLWVVFAMISMDIGIAGYLSLWGADLDPTTVVNILMSIGLCIDFATHVGYRIYRSKCRNPDERIRDALGAVGWPVVQGGTSTFLAIIVMMLVPSNVVRMFARTSILVVLTGLFHGVILLPVIIRTFASYPVSEKNLQVKG</sequence>
<evidence type="ECO:0000259" key="8">
    <source>
        <dbReference type="PROSITE" id="PS50156"/>
    </source>
</evidence>
<evidence type="ECO:0000256" key="5">
    <source>
        <dbReference type="ARBA" id="ARBA00023136"/>
    </source>
</evidence>
<feature type="transmembrane region" description="Helical" evidence="7">
    <location>
        <begin position="795"/>
        <end position="816"/>
    </location>
</feature>
<dbReference type="GO" id="GO:0030659">
    <property type="term" value="C:cytoplasmic vesicle membrane"/>
    <property type="evidence" value="ECO:0007669"/>
    <property type="project" value="TreeGrafter"/>
</dbReference>
<feature type="transmembrane region" description="Helical" evidence="7">
    <location>
        <begin position="496"/>
        <end position="516"/>
    </location>
</feature>
<dbReference type="Pfam" id="PF02460">
    <property type="entry name" value="Patched"/>
    <property type="match status" value="1"/>
</dbReference>
<feature type="domain" description="SSD" evidence="8">
    <location>
        <begin position="285"/>
        <end position="442"/>
    </location>
</feature>
<comment type="subcellular location">
    <subcellularLocation>
        <location evidence="1">Membrane</location>
        <topology evidence="1">Multi-pass membrane protein</topology>
    </subcellularLocation>
</comment>
<dbReference type="Proteomes" id="UP000242913">
    <property type="component" value="Unassembled WGS sequence"/>
</dbReference>